<evidence type="ECO:0000256" key="2">
    <source>
        <dbReference type="PROSITE-ProRule" id="PRU00708"/>
    </source>
</evidence>
<dbReference type="GO" id="GO:0003723">
    <property type="term" value="F:RNA binding"/>
    <property type="evidence" value="ECO:0007669"/>
    <property type="project" value="InterPro"/>
</dbReference>
<dbReference type="OrthoDB" id="185373at2759"/>
<dbReference type="PANTHER" id="PTHR47926">
    <property type="entry name" value="PENTATRICOPEPTIDE REPEAT-CONTAINING PROTEIN"/>
    <property type="match status" value="1"/>
</dbReference>
<dbReference type="PANTHER" id="PTHR47926:SF525">
    <property type="entry name" value="EMB2261"/>
    <property type="match status" value="1"/>
</dbReference>
<dbReference type="EMBL" id="JACGCM010000669">
    <property type="protein sequence ID" value="KAF6169185.1"/>
    <property type="molecule type" value="Genomic_DNA"/>
</dbReference>
<feature type="repeat" description="PPR" evidence="2">
    <location>
        <begin position="222"/>
        <end position="257"/>
    </location>
</feature>
<dbReference type="Pfam" id="PF01535">
    <property type="entry name" value="PPR"/>
    <property type="match status" value="3"/>
</dbReference>
<dbReference type="GO" id="GO:0099402">
    <property type="term" value="P:plant organ development"/>
    <property type="evidence" value="ECO:0007669"/>
    <property type="project" value="UniProtKB-ARBA"/>
</dbReference>
<keyword evidence="1" id="KW-0677">Repeat</keyword>
<evidence type="ECO:0000256" key="1">
    <source>
        <dbReference type="ARBA" id="ARBA00022737"/>
    </source>
</evidence>
<name>A0A7J7NPS1_9MAGN</name>
<dbReference type="Pfam" id="PF13041">
    <property type="entry name" value="PPR_2"/>
    <property type="match status" value="1"/>
</dbReference>
<evidence type="ECO:0000313" key="3">
    <source>
        <dbReference type="EMBL" id="KAF6169185.1"/>
    </source>
</evidence>
<dbReference type="InterPro" id="IPR002885">
    <property type="entry name" value="PPR_rpt"/>
</dbReference>
<gene>
    <name evidence="3" type="ORF">GIB67_013615</name>
</gene>
<dbReference type="AlphaFoldDB" id="A0A7J7NPS1"/>
<dbReference type="FunFam" id="1.25.40.10:FF:000285">
    <property type="entry name" value="Pentatricopeptide repeat-containing protein, chloroplastic"/>
    <property type="match status" value="1"/>
</dbReference>
<reference evidence="3 4" key="1">
    <citation type="journal article" date="2020" name="IScience">
        <title>Genome Sequencing of the Endangered Kingdonia uniflora (Circaeasteraceae, Ranunculales) Reveals Potential Mechanisms of Evolutionary Specialization.</title>
        <authorList>
            <person name="Sun Y."/>
            <person name="Deng T."/>
            <person name="Zhang A."/>
            <person name="Moore M.J."/>
            <person name="Landis J.B."/>
            <person name="Lin N."/>
            <person name="Zhang H."/>
            <person name="Zhang X."/>
            <person name="Huang J."/>
            <person name="Zhang X."/>
            <person name="Sun H."/>
            <person name="Wang H."/>
        </authorList>
    </citation>
    <scope>NUCLEOTIDE SEQUENCE [LARGE SCALE GENOMIC DNA]</scope>
    <source>
        <strain evidence="3">TB1705</strain>
        <tissue evidence="3">Leaf</tissue>
    </source>
</reference>
<accession>A0A7J7NPS1</accession>
<dbReference type="Proteomes" id="UP000541444">
    <property type="component" value="Unassembled WGS sequence"/>
</dbReference>
<dbReference type="FunFam" id="1.25.40.10:FF:000158">
    <property type="entry name" value="pentatricopeptide repeat-containing protein At2g33680"/>
    <property type="match status" value="1"/>
</dbReference>
<dbReference type="Gene3D" id="1.25.40.10">
    <property type="entry name" value="Tetratricopeptide repeat domain"/>
    <property type="match status" value="3"/>
</dbReference>
<feature type="repeat" description="PPR" evidence="2">
    <location>
        <begin position="124"/>
        <end position="154"/>
    </location>
</feature>
<dbReference type="GO" id="GO:0009451">
    <property type="term" value="P:RNA modification"/>
    <property type="evidence" value="ECO:0007669"/>
    <property type="project" value="InterPro"/>
</dbReference>
<proteinExistence type="predicted"/>
<dbReference type="PROSITE" id="PS51375">
    <property type="entry name" value="PPR"/>
    <property type="match status" value="2"/>
</dbReference>
<organism evidence="3 4">
    <name type="scientific">Kingdonia uniflora</name>
    <dbReference type="NCBI Taxonomy" id="39325"/>
    <lineage>
        <taxon>Eukaryota</taxon>
        <taxon>Viridiplantae</taxon>
        <taxon>Streptophyta</taxon>
        <taxon>Embryophyta</taxon>
        <taxon>Tracheophyta</taxon>
        <taxon>Spermatophyta</taxon>
        <taxon>Magnoliopsida</taxon>
        <taxon>Ranunculales</taxon>
        <taxon>Circaeasteraceae</taxon>
        <taxon>Kingdonia</taxon>
    </lineage>
</organism>
<dbReference type="InterPro" id="IPR011990">
    <property type="entry name" value="TPR-like_helical_dom_sf"/>
</dbReference>
<dbReference type="InterPro" id="IPR046960">
    <property type="entry name" value="PPR_At4g14850-like_plant"/>
</dbReference>
<protein>
    <recommendedName>
        <fullName evidence="5">Pentatricopeptide repeat-containing protein</fullName>
    </recommendedName>
</protein>
<evidence type="ECO:0008006" key="5">
    <source>
        <dbReference type="Google" id="ProtNLM"/>
    </source>
</evidence>
<keyword evidence="4" id="KW-1185">Reference proteome</keyword>
<evidence type="ECO:0000313" key="4">
    <source>
        <dbReference type="Proteomes" id="UP000541444"/>
    </source>
</evidence>
<sequence length="311" mass="35509">MYGRNFGIEEARLLFDEMPDPDAICWTTLILVLTRNDHFEEALKFFYFMHKDYRLVADEFTFGAILMACSNLGRAKQGKQVHGKVLMSGIGANVFVESSLVDMYGKCGLVVDYRGVFDRMLKKNAVSWCVLLGSYCQNDEFKAVLKIFRKMEKESDMYSFGTVLRACAGLTVVRQGKEVHCQYLRRGGWRDVIVESALVDLYAKCGVIDYAQRLFAEVRVRNVITWNSMIYGFTQNGRGEEALMMFTNMVEEEGIMPNYISFIGVLFACSHISLVDQGREYFVSMSKEYTIEVGIEHYTCMVDLQGRAGKL</sequence>
<comment type="caution">
    <text evidence="3">The sequence shown here is derived from an EMBL/GenBank/DDBJ whole genome shotgun (WGS) entry which is preliminary data.</text>
</comment>
<dbReference type="NCBIfam" id="TIGR00756">
    <property type="entry name" value="PPR"/>
    <property type="match status" value="3"/>
</dbReference>